<evidence type="ECO:0000313" key="2">
    <source>
        <dbReference type="Proteomes" id="UP000812287"/>
    </source>
</evidence>
<sequence length="230" mass="26086">MLGEIFLPVPPEQVLIFSNEWIALRTHYLWWFLKDIEQKERKSYRSSCRASCSNLVAKLRVPYGMACLQGTCEPRGYNLCLSALSVTYMCACQCCLILIFPTVELKKNFDFFGPPIDFRAPKSEVTLAYSCFSVPFLVNACRVSKAPRASHYTGVSALNVLAARLSLLYTRNQVLHRGDPGPVANFGIQMSQSEGSRVHNDLDVESGIERVSRFHKSERRPSKRRGWILN</sequence>
<dbReference type="EMBL" id="MU250538">
    <property type="protein sequence ID" value="KAG7445170.1"/>
    <property type="molecule type" value="Genomic_DNA"/>
</dbReference>
<dbReference type="Proteomes" id="UP000812287">
    <property type="component" value="Unassembled WGS sequence"/>
</dbReference>
<name>A0A9P7VRJ9_9AGAR</name>
<organism evidence="1 2">
    <name type="scientific">Guyanagaster necrorhizus</name>
    <dbReference type="NCBI Taxonomy" id="856835"/>
    <lineage>
        <taxon>Eukaryota</taxon>
        <taxon>Fungi</taxon>
        <taxon>Dikarya</taxon>
        <taxon>Basidiomycota</taxon>
        <taxon>Agaricomycotina</taxon>
        <taxon>Agaricomycetes</taxon>
        <taxon>Agaricomycetidae</taxon>
        <taxon>Agaricales</taxon>
        <taxon>Marasmiineae</taxon>
        <taxon>Physalacriaceae</taxon>
        <taxon>Guyanagaster</taxon>
    </lineage>
</organism>
<comment type="caution">
    <text evidence="1">The sequence shown here is derived from an EMBL/GenBank/DDBJ whole genome shotgun (WGS) entry which is preliminary data.</text>
</comment>
<protein>
    <submittedName>
        <fullName evidence="1">Uncharacterized protein</fullName>
    </submittedName>
</protein>
<accession>A0A9P7VRJ9</accession>
<dbReference type="GeneID" id="66102378"/>
<keyword evidence="2" id="KW-1185">Reference proteome</keyword>
<dbReference type="AlphaFoldDB" id="A0A9P7VRJ9"/>
<gene>
    <name evidence="1" type="ORF">BT62DRAFT_214463</name>
</gene>
<reference evidence="1" key="1">
    <citation type="submission" date="2020-11" db="EMBL/GenBank/DDBJ databases">
        <title>Adaptations for nitrogen fixation in a non-lichenized fungal sporocarp promotes dispersal by wood-feeding termites.</title>
        <authorList>
            <consortium name="DOE Joint Genome Institute"/>
            <person name="Koch R.A."/>
            <person name="Yoon G."/>
            <person name="Arayal U."/>
            <person name="Lail K."/>
            <person name="Amirebrahimi M."/>
            <person name="Labutti K."/>
            <person name="Lipzen A."/>
            <person name="Riley R."/>
            <person name="Barry K."/>
            <person name="Henrissat B."/>
            <person name="Grigoriev I.V."/>
            <person name="Herr J.R."/>
            <person name="Aime M.C."/>
        </authorList>
    </citation>
    <scope>NUCLEOTIDE SEQUENCE</scope>
    <source>
        <strain evidence="1">MCA 3950</strain>
    </source>
</reference>
<dbReference type="RefSeq" id="XP_043038670.1">
    <property type="nucleotide sequence ID" value="XM_043180082.1"/>
</dbReference>
<evidence type="ECO:0000313" key="1">
    <source>
        <dbReference type="EMBL" id="KAG7445170.1"/>
    </source>
</evidence>
<proteinExistence type="predicted"/>